<protein>
    <submittedName>
        <fullName evidence="1">Uncharacterized protein</fullName>
    </submittedName>
</protein>
<dbReference type="EMBL" id="VSRR010002734">
    <property type="protein sequence ID" value="MPC32975.1"/>
    <property type="molecule type" value="Genomic_DNA"/>
</dbReference>
<organism evidence="1 2">
    <name type="scientific">Portunus trituberculatus</name>
    <name type="common">Swimming crab</name>
    <name type="synonym">Neptunus trituberculatus</name>
    <dbReference type="NCBI Taxonomy" id="210409"/>
    <lineage>
        <taxon>Eukaryota</taxon>
        <taxon>Metazoa</taxon>
        <taxon>Ecdysozoa</taxon>
        <taxon>Arthropoda</taxon>
        <taxon>Crustacea</taxon>
        <taxon>Multicrustacea</taxon>
        <taxon>Malacostraca</taxon>
        <taxon>Eumalacostraca</taxon>
        <taxon>Eucarida</taxon>
        <taxon>Decapoda</taxon>
        <taxon>Pleocyemata</taxon>
        <taxon>Brachyura</taxon>
        <taxon>Eubrachyura</taxon>
        <taxon>Portunoidea</taxon>
        <taxon>Portunidae</taxon>
        <taxon>Portuninae</taxon>
        <taxon>Portunus</taxon>
    </lineage>
</organism>
<comment type="caution">
    <text evidence="1">The sequence shown here is derived from an EMBL/GenBank/DDBJ whole genome shotgun (WGS) entry which is preliminary data.</text>
</comment>
<accession>A0A5B7EHU5</accession>
<gene>
    <name evidence="1" type="ORF">E2C01_026313</name>
</gene>
<keyword evidence="2" id="KW-1185">Reference proteome</keyword>
<name>A0A5B7EHU5_PORTR</name>
<evidence type="ECO:0000313" key="1">
    <source>
        <dbReference type="EMBL" id="MPC32975.1"/>
    </source>
</evidence>
<proteinExistence type="predicted"/>
<dbReference type="Proteomes" id="UP000324222">
    <property type="component" value="Unassembled WGS sequence"/>
</dbReference>
<reference evidence="1 2" key="1">
    <citation type="submission" date="2019-05" db="EMBL/GenBank/DDBJ databases">
        <title>Another draft genome of Portunus trituberculatus and its Hox gene families provides insights of decapod evolution.</title>
        <authorList>
            <person name="Jeong J.-H."/>
            <person name="Song I."/>
            <person name="Kim S."/>
            <person name="Choi T."/>
            <person name="Kim D."/>
            <person name="Ryu S."/>
            <person name="Kim W."/>
        </authorList>
    </citation>
    <scope>NUCLEOTIDE SEQUENCE [LARGE SCALE GENOMIC DNA]</scope>
    <source>
        <tissue evidence="1">Muscle</tissue>
    </source>
</reference>
<evidence type="ECO:0000313" key="2">
    <source>
        <dbReference type="Proteomes" id="UP000324222"/>
    </source>
</evidence>
<sequence length="90" mass="9929">MSGGPATLTARFLGKILQQSGVSLAHLSPDIFISVTNFRRLFLATLSGAAMEGHLCQCPHQFHKSRVQFPISVSRCICCICFPDMGRVYR</sequence>
<dbReference type="AlphaFoldDB" id="A0A5B7EHU5"/>